<evidence type="ECO:0000313" key="3">
    <source>
        <dbReference type="Proteomes" id="UP000324707"/>
    </source>
</evidence>
<comment type="caution">
    <text evidence="2">The sequence shown here is derived from an EMBL/GenBank/DDBJ whole genome shotgun (WGS) entry which is preliminary data.</text>
</comment>
<proteinExistence type="predicted"/>
<dbReference type="PROSITE" id="PS51257">
    <property type="entry name" value="PROKAR_LIPOPROTEIN"/>
    <property type="match status" value="1"/>
</dbReference>
<reference evidence="2 3" key="1">
    <citation type="journal article" date="1992" name="Lakartidningen">
        <title>[Penicillin V and not amoxicillin is the first choice preparation in acute otitis].</title>
        <authorList>
            <person name="Kamme C."/>
            <person name="Lundgren K."/>
            <person name="Prellner K."/>
        </authorList>
    </citation>
    <scope>NUCLEOTIDE SEQUENCE [LARGE SCALE GENOMIC DNA]</scope>
    <source>
        <strain evidence="2 3">PC5538III-lc</strain>
    </source>
</reference>
<evidence type="ECO:0000313" key="2">
    <source>
        <dbReference type="EMBL" id="TXJ34165.1"/>
    </source>
</evidence>
<dbReference type="Proteomes" id="UP000324707">
    <property type="component" value="Unassembled WGS sequence"/>
</dbReference>
<keyword evidence="1" id="KW-0732">Signal</keyword>
<gene>
    <name evidence="2" type="ORF">EPJ69_02340</name>
</gene>
<dbReference type="RefSeq" id="WP_147735891.1">
    <property type="nucleotide sequence ID" value="NZ_SAXX01000005.1"/>
</dbReference>
<protein>
    <submittedName>
        <fullName evidence="2">Uncharacterized protein</fullName>
    </submittedName>
</protein>
<dbReference type="AlphaFoldDB" id="A0A5C8E8R8"/>
<dbReference type="EMBL" id="SAXX01000005">
    <property type="protein sequence ID" value="TXJ34165.1"/>
    <property type="molecule type" value="Genomic_DNA"/>
</dbReference>
<sequence length="185" mass="21093">MKTKNLILLLISVLIISCGNPMNPPKNDNEKGKVIITDADKTYEVRMGSIITNIKPSEMTNAWKNYIGGKKVLKPDGKTDAGWYFKEGTGDYWENTYKQGKEMRAKCYGATICSNNDTLYLMGVYYNYYTSGMPNNWMLIYITADGTEKGYYGGGKDEKKLPDNSTEWYPYDSFFPQGLGKLKYY</sequence>
<accession>A0A5C8E8R8</accession>
<feature type="chain" id="PRO_5023091869" evidence="1">
    <location>
        <begin position="24"/>
        <end position="185"/>
    </location>
</feature>
<organism evidence="2 3">
    <name type="scientific">Brachyspira aalborgi</name>
    <dbReference type="NCBI Taxonomy" id="29522"/>
    <lineage>
        <taxon>Bacteria</taxon>
        <taxon>Pseudomonadati</taxon>
        <taxon>Spirochaetota</taxon>
        <taxon>Spirochaetia</taxon>
        <taxon>Brachyspirales</taxon>
        <taxon>Brachyspiraceae</taxon>
        <taxon>Brachyspira</taxon>
    </lineage>
</organism>
<name>A0A5C8E8R8_9SPIR</name>
<evidence type="ECO:0000256" key="1">
    <source>
        <dbReference type="SAM" id="SignalP"/>
    </source>
</evidence>
<feature type="signal peptide" evidence="1">
    <location>
        <begin position="1"/>
        <end position="23"/>
    </location>
</feature>